<organism evidence="7 8">
    <name type="scientific">Pelosinus fermentans JBW45</name>
    <dbReference type="NCBI Taxonomy" id="1192197"/>
    <lineage>
        <taxon>Bacteria</taxon>
        <taxon>Bacillati</taxon>
        <taxon>Bacillota</taxon>
        <taxon>Negativicutes</taxon>
        <taxon>Selenomonadales</taxon>
        <taxon>Sporomusaceae</taxon>
        <taxon>Pelosinus</taxon>
    </lineage>
</organism>
<evidence type="ECO:0000259" key="5">
    <source>
        <dbReference type="PROSITE" id="PS50111"/>
    </source>
</evidence>
<dbReference type="InterPro" id="IPR004089">
    <property type="entry name" value="MCPsignal_dom"/>
</dbReference>
<dbReference type="AlphaFoldDB" id="I9NVX5"/>
<dbReference type="Gene3D" id="1.10.287.950">
    <property type="entry name" value="Methyl-accepting chemotaxis protein"/>
    <property type="match status" value="1"/>
</dbReference>
<reference evidence="7 8" key="1">
    <citation type="journal article" date="2015" name="Genome Announc.">
        <title>Complete Genome Sequence of Pelosinus fermentans JBW45, a Member of a Remarkably Competitive Group of Negativicutes in the Firmicutes Phylum.</title>
        <authorList>
            <person name="De Leon K.B."/>
            <person name="Utturkar S.M."/>
            <person name="Camilleri L.B."/>
            <person name="Elias D.A."/>
            <person name="Arkin A.P."/>
            <person name="Fields M.W."/>
            <person name="Brown S.D."/>
            <person name="Wall J.D."/>
        </authorList>
    </citation>
    <scope>NUCLEOTIDE SEQUENCE [LARGE SCALE GENOMIC DNA]</scope>
    <source>
        <strain evidence="7 8">JBW45</strain>
    </source>
</reference>
<dbReference type="Pfam" id="PF00672">
    <property type="entry name" value="HAMP"/>
    <property type="match status" value="1"/>
</dbReference>
<dbReference type="SMART" id="SM00304">
    <property type="entry name" value="HAMP"/>
    <property type="match status" value="1"/>
</dbReference>
<dbReference type="KEGG" id="pft:JBW_01447"/>
<dbReference type="Pfam" id="PF00015">
    <property type="entry name" value="MCPsignal"/>
    <property type="match status" value="1"/>
</dbReference>
<dbReference type="HOGENOM" id="CLU_000445_107_27_9"/>
<evidence type="ECO:0000313" key="7">
    <source>
        <dbReference type="EMBL" id="AJQ26799.1"/>
    </source>
</evidence>
<evidence type="ECO:0000313" key="8">
    <source>
        <dbReference type="Proteomes" id="UP000005361"/>
    </source>
</evidence>
<feature type="transmembrane region" description="Helical" evidence="4">
    <location>
        <begin position="218"/>
        <end position="240"/>
    </location>
</feature>
<evidence type="ECO:0000256" key="3">
    <source>
        <dbReference type="PROSITE-ProRule" id="PRU00284"/>
    </source>
</evidence>
<dbReference type="Gene3D" id="6.10.340.10">
    <property type="match status" value="1"/>
</dbReference>
<evidence type="ECO:0000256" key="1">
    <source>
        <dbReference type="ARBA" id="ARBA00023224"/>
    </source>
</evidence>
<feature type="domain" description="HAMP" evidence="6">
    <location>
        <begin position="242"/>
        <end position="294"/>
    </location>
</feature>
<dbReference type="PANTHER" id="PTHR32089">
    <property type="entry name" value="METHYL-ACCEPTING CHEMOTAXIS PROTEIN MCPB"/>
    <property type="match status" value="1"/>
</dbReference>
<dbReference type="InterPro" id="IPR003660">
    <property type="entry name" value="HAMP_dom"/>
</dbReference>
<dbReference type="GO" id="GO:0016020">
    <property type="term" value="C:membrane"/>
    <property type="evidence" value="ECO:0007669"/>
    <property type="project" value="InterPro"/>
</dbReference>
<evidence type="ECO:0000259" key="6">
    <source>
        <dbReference type="PROSITE" id="PS50885"/>
    </source>
</evidence>
<name>I9NVX5_9FIRM</name>
<keyword evidence="4" id="KW-1133">Transmembrane helix</keyword>
<protein>
    <submittedName>
        <fullName evidence="7">Methyl-accepting chemotaxis sensory transducer</fullName>
    </submittedName>
</protein>
<feature type="transmembrane region" description="Helical" evidence="4">
    <location>
        <begin position="34"/>
        <end position="54"/>
    </location>
</feature>
<gene>
    <name evidence="7" type="ORF">JBW_01447</name>
</gene>
<keyword evidence="4" id="KW-0812">Transmembrane</keyword>
<dbReference type="STRING" id="1192197.JBW_01447"/>
<dbReference type="CDD" id="cd06225">
    <property type="entry name" value="HAMP"/>
    <property type="match status" value="1"/>
</dbReference>
<dbReference type="Proteomes" id="UP000005361">
    <property type="component" value="Chromosome"/>
</dbReference>
<dbReference type="SUPFAM" id="SSF58104">
    <property type="entry name" value="Methyl-accepting chemotaxis protein (MCP) signaling domain"/>
    <property type="match status" value="1"/>
</dbReference>
<keyword evidence="4" id="KW-0472">Membrane</keyword>
<accession>I9NVX5</accession>
<sequence>MTISRLVKSFHSWKIMIKGDEFKMRIKLKIGAKIAASFAIVIVLIIIMAINSFISLNHAKNDLENINQANVRMAIADAITIQYKITVSDLRAYAAYGDEVYLNRINSDFEKVIQLENDLLALARPEKKQEVQAVIDETVKYKNTITTEFVPLAKEYNRLIAAGDYGKAQENKVKLADFAKRIAPQSQGIETALDGFAQINVEAAKGFIKESISSNNTVIITSGIISLVVLVLGIVIAITLTNMIRRPVIKLTEIAHQYANGDLRSQVEVASSDEIGELAASLQEMHKNFVEMITNIRSASGQLASASEEMATSTEEVTSSSEDVSKNMQHLAQEADLGNQSMLEASQALVELSSLIQIAKSKSENTITNSENTLHAAEEGRKRVTESVKKMDNIKEQTQNSSQVIEELNTYSQQISQITNTITNLAKQTNLLALNAAIEAARAGEHGRGFAVVAEEVRKLAEQSDQGAQEITSLVKMVTEKTNLAVTTMAQNAIEVDSGVSTVNEAGGALDSILQAVKQTVTETKDIGDVTSSEVASSEQIVKLINSLATMIESVAAHGEEIAASSEQQSAAMQTVAASAEETSAMAHQLRTSVEKFKL</sequence>
<dbReference type="EMBL" id="CP010978">
    <property type="protein sequence ID" value="AJQ26799.1"/>
    <property type="molecule type" value="Genomic_DNA"/>
</dbReference>
<dbReference type="PROSITE" id="PS50885">
    <property type="entry name" value="HAMP"/>
    <property type="match status" value="1"/>
</dbReference>
<dbReference type="PANTHER" id="PTHR32089:SF112">
    <property type="entry name" value="LYSOZYME-LIKE PROTEIN-RELATED"/>
    <property type="match status" value="1"/>
</dbReference>
<proteinExistence type="inferred from homology"/>
<reference evidence="8" key="2">
    <citation type="submission" date="2015-02" db="EMBL/GenBank/DDBJ databases">
        <title>Complete Genome Sequence of Pelosinus fermentans JBW45.</title>
        <authorList>
            <person name="De Leon K.B."/>
            <person name="Utturkar S.M."/>
            <person name="Camilleri L.B."/>
            <person name="Arkin A.P."/>
            <person name="Fields M.W."/>
            <person name="Brown S.D."/>
            <person name="Wall J.D."/>
        </authorList>
    </citation>
    <scope>NUCLEOTIDE SEQUENCE [LARGE SCALE GENOMIC DNA]</scope>
    <source>
        <strain evidence="8">JBW45</strain>
    </source>
</reference>
<comment type="similarity">
    <text evidence="2">Belongs to the methyl-accepting chemotaxis (MCP) protein family.</text>
</comment>
<feature type="domain" description="Methyl-accepting transducer" evidence="5">
    <location>
        <begin position="313"/>
        <end position="549"/>
    </location>
</feature>
<evidence type="ECO:0000256" key="2">
    <source>
        <dbReference type="ARBA" id="ARBA00029447"/>
    </source>
</evidence>
<evidence type="ECO:0000256" key="4">
    <source>
        <dbReference type="SAM" id="Phobius"/>
    </source>
</evidence>
<dbReference type="SMART" id="SM00283">
    <property type="entry name" value="MA"/>
    <property type="match status" value="1"/>
</dbReference>
<dbReference type="PROSITE" id="PS50111">
    <property type="entry name" value="CHEMOTAXIS_TRANSDUC_2"/>
    <property type="match status" value="1"/>
</dbReference>
<dbReference type="GO" id="GO:0007165">
    <property type="term" value="P:signal transduction"/>
    <property type="evidence" value="ECO:0007669"/>
    <property type="project" value="UniProtKB-KW"/>
</dbReference>
<keyword evidence="1 3" id="KW-0807">Transducer</keyword>